<sequence>MDGTQTSDSSFYAKPNLHKYRFPMLAILANHHTRPRTPKRYFLALVFLILSLVYRDKGMYNKKSQ</sequence>
<geneLocation type="mitochondrion" evidence="2"/>
<keyword evidence="1" id="KW-0812">Transmembrane</keyword>
<keyword evidence="2" id="KW-0496">Mitochondrion</keyword>
<proteinExistence type="predicted"/>
<gene>
    <name evidence="2" type="ORF">ABT39_MTgene519</name>
</gene>
<protein>
    <submittedName>
        <fullName evidence="2">Uncharacterized protein</fullName>
    </submittedName>
</protein>
<evidence type="ECO:0000256" key="1">
    <source>
        <dbReference type="SAM" id="Phobius"/>
    </source>
</evidence>
<evidence type="ECO:0000313" key="2">
    <source>
        <dbReference type="EMBL" id="KUM50675.1"/>
    </source>
</evidence>
<reference evidence="2" key="1">
    <citation type="journal article" date="2015" name="Genome Biol. Evol.">
        <title>Organellar Genomes of White Spruce (Picea glauca): Assembly and Annotation.</title>
        <authorList>
            <person name="Jackman S.D."/>
            <person name="Warren R.L."/>
            <person name="Gibb E.A."/>
            <person name="Vandervalk B.P."/>
            <person name="Mohamadi H."/>
            <person name="Chu J."/>
            <person name="Raymond A."/>
            <person name="Pleasance S."/>
            <person name="Coope R."/>
            <person name="Wildung M.R."/>
            <person name="Ritland C.E."/>
            <person name="Bousquet J."/>
            <person name="Jones S.J."/>
            <person name="Bohlmann J."/>
            <person name="Birol I."/>
        </authorList>
    </citation>
    <scope>NUCLEOTIDE SEQUENCE [LARGE SCALE GENOMIC DNA]</scope>
    <source>
        <tissue evidence="2">Flushing bud</tissue>
    </source>
</reference>
<keyword evidence="1" id="KW-1133">Transmembrane helix</keyword>
<keyword evidence="1" id="KW-0472">Membrane</keyword>
<accession>A0A117NIZ3</accession>
<organism evidence="2">
    <name type="scientific">Picea glauca</name>
    <name type="common">White spruce</name>
    <name type="synonym">Pinus glauca</name>
    <dbReference type="NCBI Taxonomy" id="3330"/>
    <lineage>
        <taxon>Eukaryota</taxon>
        <taxon>Viridiplantae</taxon>
        <taxon>Streptophyta</taxon>
        <taxon>Embryophyta</taxon>
        <taxon>Tracheophyta</taxon>
        <taxon>Spermatophyta</taxon>
        <taxon>Pinopsida</taxon>
        <taxon>Pinidae</taxon>
        <taxon>Conifers I</taxon>
        <taxon>Pinales</taxon>
        <taxon>Pinaceae</taxon>
        <taxon>Picea</taxon>
    </lineage>
</organism>
<feature type="transmembrane region" description="Helical" evidence="1">
    <location>
        <begin position="38"/>
        <end position="54"/>
    </location>
</feature>
<dbReference type="EMBL" id="LKAM01000001">
    <property type="protein sequence ID" value="KUM50675.1"/>
    <property type="molecule type" value="Genomic_DNA"/>
</dbReference>
<dbReference type="AlphaFoldDB" id="A0A117NIZ3"/>
<comment type="caution">
    <text evidence="2">The sequence shown here is derived from an EMBL/GenBank/DDBJ whole genome shotgun (WGS) entry which is preliminary data.</text>
</comment>
<name>A0A117NIZ3_PICGL</name>